<feature type="transmembrane region" description="Helical" evidence="5">
    <location>
        <begin position="203"/>
        <end position="226"/>
    </location>
</feature>
<dbReference type="GeneID" id="10288811"/>
<feature type="transmembrane region" description="Helical" evidence="5">
    <location>
        <begin position="133"/>
        <end position="153"/>
    </location>
</feature>
<protein>
    <submittedName>
        <fullName evidence="7">Amino acid transporter related protein</fullName>
    </submittedName>
</protein>
<keyword evidence="3 5" id="KW-1133">Transmembrane helix</keyword>
<dbReference type="eggNOG" id="arCOG03649">
    <property type="taxonomic scope" value="Archaea"/>
</dbReference>
<evidence type="ECO:0000313" key="8">
    <source>
        <dbReference type="Proteomes" id="UP000007485"/>
    </source>
</evidence>
<feature type="transmembrane region" description="Helical" evidence="5">
    <location>
        <begin position="283"/>
        <end position="308"/>
    </location>
</feature>
<evidence type="ECO:0000256" key="5">
    <source>
        <dbReference type="SAM" id="Phobius"/>
    </source>
</evidence>
<comment type="subcellular location">
    <subcellularLocation>
        <location evidence="1">Membrane</location>
        <topology evidence="1">Multi-pass membrane protein</topology>
    </subcellularLocation>
</comment>
<dbReference type="HOGENOM" id="CLU_007946_20_3_2"/>
<feature type="transmembrane region" description="Helical" evidence="5">
    <location>
        <begin position="366"/>
        <end position="388"/>
    </location>
</feature>
<dbReference type="EMBL" id="CP002529">
    <property type="protein sequence ID" value="ADY01364.1"/>
    <property type="molecule type" value="Genomic_DNA"/>
</dbReference>
<keyword evidence="2 5" id="KW-0812">Transmembrane</keyword>
<organism evidence="7 8">
    <name type="scientific">Vulcanisaeta moutnovskia (strain 768-28)</name>
    <dbReference type="NCBI Taxonomy" id="985053"/>
    <lineage>
        <taxon>Archaea</taxon>
        <taxon>Thermoproteota</taxon>
        <taxon>Thermoprotei</taxon>
        <taxon>Thermoproteales</taxon>
        <taxon>Thermoproteaceae</taxon>
        <taxon>Vulcanisaeta</taxon>
    </lineage>
</organism>
<gene>
    <name evidence="7" type="ordered locus">VMUT_1159</name>
</gene>
<dbReference type="PIRSF" id="PIRSF006060">
    <property type="entry name" value="AA_transporter"/>
    <property type="match status" value="1"/>
</dbReference>
<dbReference type="InterPro" id="IPR050367">
    <property type="entry name" value="APC_superfamily"/>
</dbReference>
<evidence type="ECO:0000256" key="1">
    <source>
        <dbReference type="ARBA" id="ARBA00004141"/>
    </source>
</evidence>
<sequence length="463" mass="50166">MGKESSYGLKRGVVTFWELVFQSLSFTAPGIAALATLSGAVAFAYGSAPLSVILAALGVASAAYAVYEFSLKVASSGGYYRYIERGFGPRVGAWSGWLYILYAGVAATPFIYLETALAVQYGLSELGINLPSWSWYPLGIADALLALVLPYLGIKPSVKYMLWTGMIEIAALMLGGAIIIALSPKPWDPLVFTPAYAPGGWSGVGMGLIFAFTAFAGWGSMTFLGAEAKEAHVNIRRGVIAVVLLLSVFFIFMMYALIIGWGPSNASTYFQYFIPGITEAVKYGLLPIAILWMILVTNSGFTDTMAILNAVARDMYTMAKDSALPQWLSITHPRYKTPHRALILDTVIGLALFTALGWTLGPLNAFLITGLWGGIATSIEHLLINIALPLYSRKRDFFKWTHVAVPTIASVLYLFVLYATAITTAISLPVIVAVTFLVAWFIITGVISWKKPVVPRLEEGEEL</sequence>
<dbReference type="RefSeq" id="WP_013604526.1">
    <property type="nucleotide sequence ID" value="NC_015151.1"/>
</dbReference>
<dbReference type="PANTHER" id="PTHR42770:SF11">
    <property type="entry name" value="INNER MEMBRANE TRANSPORT PROTEIN YBAT"/>
    <property type="match status" value="1"/>
</dbReference>
<dbReference type="OrthoDB" id="43026at2157"/>
<dbReference type="GO" id="GO:0055085">
    <property type="term" value="P:transmembrane transport"/>
    <property type="evidence" value="ECO:0007669"/>
    <property type="project" value="InterPro"/>
</dbReference>
<dbReference type="STRING" id="985053.VMUT_1159"/>
<dbReference type="PANTHER" id="PTHR42770">
    <property type="entry name" value="AMINO ACID TRANSPORTER-RELATED"/>
    <property type="match status" value="1"/>
</dbReference>
<feature type="transmembrane region" description="Helical" evidence="5">
    <location>
        <begin position="160"/>
        <end position="183"/>
    </location>
</feature>
<feature type="transmembrane region" description="Helical" evidence="5">
    <location>
        <begin position="51"/>
        <end position="70"/>
    </location>
</feature>
<feature type="transmembrane region" description="Helical" evidence="5">
    <location>
        <begin position="91"/>
        <end position="113"/>
    </location>
</feature>
<dbReference type="AlphaFoldDB" id="F0QYD1"/>
<evidence type="ECO:0000256" key="2">
    <source>
        <dbReference type="ARBA" id="ARBA00022692"/>
    </source>
</evidence>
<evidence type="ECO:0000259" key="6">
    <source>
        <dbReference type="Pfam" id="PF00324"/>
    </source>
</evidence>
<feature type="transmembrane region" description="Helical" evidence="5">
    <location>
        <begin position="342"/>
        <end position="360"/>
    </location>
</feature>
<feature type="transmembrane region" description="Helical" evidence="5">
    <location>
        <begin position="20"/>
        <end position="45"/>
    </location>
</feature>
<evidence type="ECO:0000256" key="3">
    <source>
        <dbReference type="ARBA" id="ARBA00022989"/>
    </source>
</evidence>
<dbReference type="Pfam" id="PF00324">
    <property type="entry name" value="AA_permease"/>
    <property type="match status" value="1"/>
</dbReference>
<reference evidence="7 8" key="1">
    <citation type="journal article" date="2011" name="J. Bacteriol.">
        <title>Complete genome sequence of 'Vulcanisaeta moutnovskia' strain 768-28, a novel member of the hyperthermophilic crenarchaeal genus vulcanisaeta.</title>
        <authorList>
            <person name="Gumerov V.M."/>
            <person name="Mardanov A.V."/>
            <person name="Beletsky A.V."/>
            <person name="Prokofeva M.I."/>
            <person name="Bonch-Osmolovskaya E.A."/>
            <person name="Ravin N.V."/>
            <person name="Skryabin K.G."/>
        </authorList>
    </citation>
    <scope>NUCLEOTIDE SEQUENCE [LARGE SCALE GENOMIC DNA]</scope>
    <source>
        <strain evidence="7 8">768-28</strain>
    </source>
</reference>
<feature type="transmembrane region" description="Helical" evidence="5">
    <location>
        <begin position="426"/>
        <end position="447"/>
    </location>
</feature>
<feature type="transmembrane region" description="Helical" evidence="5">
    <location>
        <begin position="400"/>
        <end position="420"/>
    </location>
</feature>
<accession>F0QYD1</accession>
<dbReference type="KEGG" id="vmo:VMUT_1159"/>
<proteinExistence type="predicted"/>
<feature type="transmembrane region" description="Helical" evidence="5">
    <location>
        <begin position="238"/>
        <end position="263"/>
    </location>
</feature>
<dbReference type="InterPro" id="IPR004841">
    <property type="entry name" value="AA-permease/SLC12A_dom"/>
</dbReference>
<dbReference type="Proteomes" id="UP000007485">
    <property type="component" value="Chromosome"/>
</dbReference>
<feature type="domain" description="Amino acid permease/ SLC12A" evidence="6">
    <location>
        <begin position="37"/>
        <end position="427"/>
    </location>
</feature>
<keyword evidence="4 5" id="KW-0472">Membrane</keyword>
<keyword evidence="8" id="KW-1185">Reference proteome</keyword>
<name>F0QYD1_VULM7</name>
<evidence type="ECO:0000256" key="4">
    <source>
        <dbReference type="ARBA" id="ARBA00023136"/>
    </source>
</evidence>
<dbReference type="GO" id="GO:0016020">
    <property type="term" value="C:membrane"/>
    <property type="evidence" value="ECO:0007669"/>
    <property type="project" value="UniProtKB-SubCell"/>
</dbReference>
<evidence type="ECO:0000313" key="7">
    <source>
        <dbReference type="EMBL" id="ADY01364.1"/>
    </source>
</evidence>
<dbReference type="Gene3D" id="1.20.1740.10">
    <property type="entry name" value="Amino acid/polyamine transporter I"/>
    <property type="match status" value="1"/>
</dbReference>